<keyword evidence="6 7" id="KW-0472">Membrane</keyword>
<feature type="transmembrane region" description="Helical" evidence="8">
    <location>
        <begin position="374"/>
        <end position="391"/>
    </location>
</feature>
<gene>
    <name evidence="9" type="ORF">GCM10011387_05770</name>
</gene>
<keyword evidence="4 8" id="KW-0812">Transmembrane</keyword>
<dbReference type="InterPro" id="IPR004299">
    <property type="entry name" value="MBOAT_fam"/>
</dbReference>
<dbReference type="PANTHER" id="PTHR13285">
    <property type="entry name" value="ACYLTRANSFERASE"/>
    <property type="match status" value="1"/>
</dbReference>
<dbReference type="InterPro" id="IPR028362">
    <property type="entry name" value="AlgI"/>
</dbReference>
<feature type="transmembrane region" description="Helical" evidence="8">
    <location>
        <begin position="266"/>
        <end position="283"/>
    </location>
</feature>
<dbReference type="Pfam" id="PF03062">
    <property type="entry name" value="MBOAT"/>
    <property type="match status" value="1"/>
</dbReference>
<evidence type="ECO:0000313" key="9">
    <source>
        <dbReference type="EMBL" id="GGC55055.1"/>
    </source>
</evidence>
<evidence type="ECO:0000256" key="1">
    <source>
        <dbReference type="ARBA" id="ARBA00004651"/>
    </source>
</evidence>
<dbReference type="Proteomes" id="UP000651668">
    <property type="component" value="Unassembled WGS sequence"/>
</dbReference>
<keyword evidence="7" id="KW-0012">Acyltransferase</keyword>
<evidence type="ECO:0000256" key="4">
    <source>
        <dbReference type="ARBA" id="ARBA00022692"/>
    </source>
</evidence>
<comment type="caution">
    <text evidence="9">The sequence shown here is derived from an EMBL/GenBank/DDBJ whole genome shotgun (WGS) entry which is preliminary data.</text>
</comment>
<keyword evidence="3 7" id="KW-1003">Cell membrane</keyword>
<feature type="transmembrane region" description="Helical" evidence="8">
    <location>
        <begin position="36"/>
        <end position="54"/>
    </location>
</feature>
<reference evidence="9" key="2">
    <citation type="submission" date="2020-09" db="EMBL/GenBank/DDBJ databases">
        <authorList>
            <person name="Sun Q."/>
            <person name="Zhou Y."/>
        </authorList>
    </citation>
    <scope>NUCLEOTIDE SEQUENCE</scope>
    <source>
        <strain evidence="9">CGMCC 1.15343</strain>
    </source>
</reference>
<evidence type="ECO:0000256" key="6">
    <source>
        <dbReference type="ARBA" id="ARBA00023136"/>
    </source>
</evidence>
<feature type="transmembrane region" description="Helical" evidence="8">
    <location>
        <begin position="318"/>
        <end position="343"/>
    </location>
</feature>
<organism evidence="9 10">
    <name type="scientific">Pedobacter quisquiliarum</name>
    <dbReference type="NCBI Taxonomy" id="1834438"/>
    <lineage>
        <taxon>Bacteria</taxon>
        <taxon>Pseudomonadati</taxon>
        <taxon>Bacteroidota</taxon>
        <taxon>Sphingobacteriia</taxon>
        <taxon>Sphingobacteriales</taxon>
        <taxon>Sphingobacteriaceae</taxon>
        <taxon>Pedobacter</taxon>
    </lineage>
</organism>
<feature type="transmembrane region" description="Helical" evidence="8">
    <location>
        <begin position="6"/>
        <end position="24"/>
    </location>
</feature>
<evidence type="ECO:0000256" key="2">
    <source>
        <dbReference type="ARBA" id="ARBA00010323"/>
    </source>
</evidence>
<comment type="subcellular location">
    <subcellularLocation>
        <location evidence="1">Cell membrane</location>
        <topology evidence="1">Multi-pass membrane protein</topology>
    </subcellularLocation>
</comment>
<sequence>MTFVPVYLLILGFTIIVDYFAGILIENAKGKTRKLYLVLSLVANLGVLVFFKYYNFLNDNLTALLGSFNYSNHIPYLTILLPIGLSFHTFQAMSYTIEVYRGNQKPERHFGIYALYVMFYPQLVAGPIERPQNILPQFHEKKYFSYENLRAGMHLMLWGFFKKVVVADRLATYVDAVYNNSDKHSAASLLLASFFFSIQIYCDFSGYTDIARGAAKIMGYDLMINFRRPYFAKSIKEFWQRWHISLSTWFRDYVYKPMGGNRVSQLLFYRNIFVIFVLSGLWHGASWTFILWGVLHGSFYVVGMIIDNFKKKVPILNVDLGFIGSIYHIGMTFLLVSFARIFFRSTSIEQALNICRDVLTWKGGGLFIGPKSNMYYSIMVIAILFMVEIYQEYYPEGKFSLFNNPYKIVRHATYVAVVLMIFLFGVLNYSQFIYFQF</sequence>
<feature type="transmembrane region" description="Helical" evidence="8">
    <location>
        <begin position="412"/>
        <end position="434"/>
    </location>
</feature>
<evidence type="ECO:0000313" key="10">
    <source>
        <dbReference type="Proteomes" id="UP000651668"/>
    </source>
</evidence>
<dbReference type="AlphaFoldDB" id="A0A916U1U9"/>
<dbReference type="GO" id="GO:0005886">
    <property type="term" value="C:plasma membrane"/>
    <property type="evidence" value="ECO:0007669"/>
    <property type="project" value="UniProtKB-SubCell"/>
</dbReference>
<name>A0A916U1U9_9SPHI</name>
<feature type="transmembrane region" description="Helical" evidence="8">
    <location>
        <begin position="74"/>
        <end position="95"/>
    </location>
</feature>
<dbReference type="PANTHER" id="PTHR13285:SF18">
    <property type="entry name" value="PROTEIN-CYSTEINE N-PALMITOYLTRANSFERASE RASP"/>
    <property type="match status" value="1"/>
</dbReference>
<reference evidence="9" key="1">
    <citation type="journal article" date="2014" name="Int. J. Syst. Evol. Microbiol.">
        <title>Complete genome sequence of Corynebacterium casei LMG S-19264T (=DSM 44701T), isolated from a smear-ripened cheese.</title>
        <authorList>
            <consortium name="US DOE Joint Genome Institute (JGI-PGF)"/>
            <person name="Walter F."/>
            <person name="Albersmeier A."/>
            <person name="Kalinowski J."/>
            <person name="Ruckert C."/>
        </authorList>
    </citation>
    <scope>NUCLEOTIDE SEQUENCE</scope>
    <source>
        <strain evidence="9">CGMCC 1.15343</strain>
    </source>
</reference>
<dbReference type="GO" id="GO:0042121">
    <property type="term" value="P:alginic acid biosynthetic process"/>
    <property type="evidence" value="ECO:0007669"/>
    <property type="project" value="InterPro"/>
</dbReference>
<keyword evidence="10" id="KW-1185">Reference proteome</keyword>
<dbReference type="PIRSF" id="PIRSF016636">
    <property type="entry name" value="AlgI_DltB"/>
    <property type="match status" value="1"/>
</dbReference>
<proteinExistence type="inferred from homology"/>
<comment type="similarity">
    <text evidence="2 7">Belongs to the membrane-bound acyltransferase family.</text>
</comment>
<evidence type="ECO:0000256" key="3">
    <source>
        <dbReference type="ARBA" id="ARBA00022475"/>
    </source>
</evidence>
<dbReference type="PIRSF" id="PIRSF500217">
    <property type="entry name" value="AlgI"/>
    <property type="match status" value="1"/>
</dbReference>
<dbReference type="InterPro" id="IPR051085">
    <property type="entry name" value="MB_O-acyltransferase"/>
</dbReference>
<dbReference type="InterPro" id="IPR024194">
    <property type="entry name" value="Ac/AlaTfrase_AlgI/DltB"/>
</dbReference>
<protein>
    <submittedName>
        <fullName evidence="9">Alginate O-acetyltransferase</fullName>
    </submittedName>
</protein>
<keyword evidence="5 8" id="KW-1133">Transmembrane helix</keyword>
<evidence type="ECO:0000256" key="8">
    <source>
        <dbReference type="SAM" id="Phobius"/>
    </source>
</evidence>
<dbReference type="GO" id="GO:0016746">
    <property type="term" value="F:acyltransferase activity"/>
    <property type="evidence" value="ECO:0007669"/>
    <property type="project" value="UniProtKB-KW"/>
</dbReference>
<evidence type="ECO:0000256" key="5">
    <source>
        <dbReference type="ARBA" id="ARBA00022989"/>
    </source>
</evidence>
<evidence type="ECO:0000256" key="7">
    <source>
        <dbReference type="PIRNR" id="PIRNR016636"/>
    </source>
</evidence>
<dbReference type="EMBL" id="BMIL01000002">
    <property type="protein sequence ID" value="GGC55055.1"/>
    <property type="molecule type" value="Genomic_DNA"/>
</dbReference>
<accession>A0A916U1U9</accession>
<keyword evidence="7" id="KW-0808">Transferase</keyword>